<evidence type="ECO:0000313" key="13">
    <source>
        <dbReference type="Proteomes" id="UP001652582"/>
    </source>
</evidence>
<evidence type="ECO:0000256" key="6">
    <source>
        <dbReference type="ARBA" id="ARBA00023136"/>
    </source>
</evidence>
<dbReference type="EC" id="2.3.1.250" evidence="9"/>
<dbReference type="GeneID" id="112055417"/>
<evidence type="ECO:0000256" key="7">
    <source>
        <dbReference type="ARBA" id="ARBA00023315"/>
    </source>
</evidence>
<proteinExistence type="inferred from homology"/>
<feature type="transmembrane region" description="Helical" evidence="12">
    <location>
        <begin position="328"/>
        <end position="345"/>
    </location>
</feature>
<evidence type="ECO:0000256" key="5">
    <source>
        <dbReference type="ARBA" id="ARBA00022989"/>
    </source>
</evidence>
<dbReference type="GO" id="GO:0061355">
    <property type="term" value="P:Wnt protein secretion"/>
    <property type="evidence" value="ECO:0007669"/>
    <property type="project" value="TreeGrafter"/>
</dbReference>
<dbReference type="PANTHER" id="PTHR13906:SF12">
    <property type="entry name" value="PROTEIN-SERINE O-PALMITOLEOYLTRANSFERASE PORCUPINE"/>
    <property type="match status" value="1"/>
</dbReference>
<dbReference type="InterPro" id="IPR004299">
    <property type="entry name" value="MBOAT_fam"/>
</dbReference>
<gene>
    <name evidence="14" type="primary">LOC112055417</name>
</gene>
<keyword evidence="2" id="KW-0808">Transferase</keyword>
<feature type="transmembrane region" description="Helical" evidence="12">
    <location>
        <begin position="378"/>
        <end position="398"/>
    </location>
</feature>
<protein>
    <recommendedName>
        <fullName evidence="10">Protein-serine O-palmitoleoyltransferase porcupine</fullName>
        <ecNumber evidence="9">2.3.1.250</ecNumber>
    </recommendedName>
</protein>
<evidence type="ECO:0000256" key="2">
    <source>
        <dbReference type="ARBA" id="ARBA00022679"/>
    </source>
</evidence>
<feature type="transmembrane region" description="Helical" evidence="12">
    <location>
        <begin position="243"/>
        <end position="261"/>
    </location>
</feature>
<keyword evidence="4 12" id="KW-0812">Transmembrane</keyword>
<evidence type="ECO:0000313" key="14">
    <source>
        <dbReference type="RefSeq" id="XP_023951278.1"/>
    </source>
</evidence>
<evidence type="ECO:0000256" key="3">
    <source>
        <dbReference type="ARBA" id="ARBA00022687"/>
    </source>
</evidence>
<dbReference type="CTD" id="5447"/>
<dbReference type="GO" id="GO:0005783">
    <property type="term" value="C:endoplasmic reticulum"/>
    <property type="evidence" value="ECO:0007669"/>
    <property type="project" value="TreeGrafter"/>
</dbReference>
<evidence type="ECO:0000256" key="4">
    <source>
        <dbReference type="ARBA" id="ARBA00022692"/>
    </source>
</evidence>
<feature type="transmembrane region" description="Helical" evidence="12">
    <location>
        <begin position="104"/>
        <end position="126"/>
    </location>
</feature>
<comment type="subcellular location">
    <subcellularLocation>
        <location evidence="1">Membrane</location>
        <topology evidence="1">Multi-pass membrane protein</topology>
    </subcellularLocation>
</comment>
<keyword evidence="6 12" id="KW-0472">Membrane</keyword>
<dbReference type="RefSeq" id="XP_023951278.1">
    <property type="nucleotide sequence ID" value="XM_024095510.2"/>
</dbReference>
<dbReference type="AlphaFoldDB" id="A0A6J1P1T2"/>
<evidence type="ECO:0000256" key="11">
    <source>
        <dbReference type="ARBA" id="ARBA00047978"/>
    </source>
</evidence>
<keyword evidence="7" id="KW-0012">Acyltransferase</keyword>
<dbReference type="Pfam" id="PF03062">
    <property type="entry name" value="MBOAT"/>
    <property type="match status" value="1"/>
</dbReference>
<feature type="transmembrane region" description="Helical" evidence="12">
    <location>
        <begin position="77"/>
        <end position="97"/>
    </location>
</feature>
<dbReference type="InterPro" id="IPR049941">
    <property type="entry name" value="LPLAT_7/PORCN-like"/>
</dbReference>
<keyword evidence="13" id="KW-1185">Reference proteome</keyword>
<comment type="catalytic activity">
    <reaction evidence="11">
        <text>[Wnt protein]-L-serine + (9Z)-hexadecenoyl-CoA = [Wnt protein]-O-(9Z)-hexadecenoyl-L-serine + CoA</text>
        <dbReference type="Rhea" id="RHEA:45336"/>
        <dbReference type="Rhea" id="RHEA-COMP:11170"/>
        <dbReference type="Rhea" id="RHEA-COMP:11171"/>
        <dbReference type="ChEBI" id="CHEBI:29999"/>
        <dbReference type="ChEBI" id="CHEBI:57287"/>
        <dbReference type="ChEBI" id="CHEBI:61540"/>
        <dbReference type="ChEBI" id="CHEBI:85189"/>
        <dbReference type="EC" id="2.3.1.250"/>
    </reaction>
</comment>
<dbReference type="GO" id="GO:1990698">
    <property type="term" value="F:palmitoleoyltransferase activity"/>
    <property type="evidence" value="ECO:0007669"/>
    <property type="project" value="UniProtKB-EC"/>
</dbReference>
<feature type="transmembrane region" description="Helical" evidence="12">
    <location>
        <begin position="162"/>
        <end position="184"/>
    </location>
</feature>
<dbReference type="PANTHER" id="PTHR13906">
    <property type="entry name" value="PORCUPINE"/>
    <property type="match status" value="1"/>
</dbReference>
<keyword evidence="3" id="KW-0879">Wnt signaling pathway</keyword>
<evidence type="ECO:0000256" key="10">
    <source>
        <dbReference type="ARBA" id="ARBA00040371"/>
    </source>
</evidence>
<feature type="transmembrane region" description="Helical" evidence="12">
    <location>
        <begin position="426"/>
        <end position="443"/>
    </location>
</feature>
<comment type="similarity">
    <text evidence="8">Belongs to the membrane-bound acyltransferase family. Porcupine subfamily.</text>
</comment>
<evidence type="ECO:0000256" key="1">
    <source>
        <dbReference type="ARBA" id="ARBA00004141"/>
    </source>
</evidence>
<organism evidence="13 14">
    <name type="scientific">Bicyclus anynana</name>
    <name type="common">Squinting bush brown butterfly</name>
    <dbReference type="NCBI Taxonomy" id="110368"/>
    <lineage>
        <taxon>Eukaryota</taxon>
        <taxon>Metazoa</taxon>
        <taxon>Ecdysozoa</taxon>
        <taxon>Arthropoda</taxon>
        <taxon>Hexapoda</taxon>
        <taxon>Insecta</taxon>
        <taxon>Pterygota</taxon>
        <taxon>Neoptera</taxon>
        <taxon>Endopterygota</taxon>
        <taxon>Lepidoptera</taxon>
        <taxon>Glossata</taxon>
        <taxon>Ditrysia</taxon>
        <taxon>Papilionoidea</taxon>
        <taxon>Nymphalidae</taxon>
        <taxon>Satyrinae</taxon>
        <taxon>Satyrini</taxon>
        <taxon>Mycalesina</taxon>
        <taxon>Bicyclus</taxon>
    </lineage>
</organism>
<dbReference type="GO" id="GO:0016055">
    <property type="term" value="P:Wnt signaling pathway"/>
    <property type="evidence" value="ECO:0007669"/>
    <property type="project" value="UniProtKB-KW"/>
</dbReference>
<evidence type="ECO:0000256" key="9">
    <source>
        <dbReference type="ARBA" id="ARBA00038867"/>
    </source>
</evidence>
<keyword evidence="5 12" id="KW-1133">Transmembrane helix</keyword>
<accession>A0A6J1P1T2</accession>
<dbReference type="GO" id="GO:0030258">
    <property type="term" value="P:lipid modification"/>
    <property type="evidence" value="ECO:0007669"/>
    <property type="project" value="TreeGrafter"/>
</dbReference>
<dbReference type="Proteomes" id="UP001652582">
    <property type="component" value="Chromosome 4"/>
</dbReference>
<dbReference type="GO" id="GO:0017147">
    <property type="term" value="F:Wnt-protein binding"/>
    <property type="evidence" value="ECO:0007669"/>
    <property type="project" value="TreeGrafter"/>
</dbReference>
<name>A0A6J1P1T2_BICAN</name>
<dbReference type="KEGG" id="bany:112055417"/>
<dbReference type="OrthoDB" id="5968863at2759"/>
<reference evidence="14" key="1">
    <citation type="submission" date="2025-08" db="UniProtKB">
        <authorList>
            <consortium name="RefSeq"/>
        </authorList>
    </citation>
    <scope>IDENTIFICATION</scope>
</reference>
<sequence>MDEEDEYNENNMTLLNMITLCGESTLYEGLRFAKDLILANLCLRIIIQYVPMPHNVRHSLSLIIGSFLLYFNIGSNFIWTIGLTIGAYVSIITVSVVTKKWRGFYVSVCVILFLILCEIFVLNPIMWQQIRGIQMVAAMKIISVAIELDRDLFKQMLNPIEFGGYVLCPANCILGPWISFHTYSHYLEVKFLCSRWIVIILKNLVMSMGFLLLSNCFVPGYIDESATKWLVAYRDAQAFRMSHYFVSSMSVVSMISAGFGLTNDCHSELLVTRPMIIELPRSLVQVVIYWNMPMHQWLKTYVFKTCQPYGQFISILTTYAVSSLLHGFNFQFSAVLLSIGTFSYVEYNFRYKVASALEVCCLANPCLKQCEHKYKKNSFLAVFVNTVFSLITAIHLAYLGVMFEASFSVQESGYSYYHITSKWENLNYFSHGLAAFMYVIYLMM</sequence>
<evidence type="ECO:0000256" key="12">
    <source>
        <dbReference type="SAM" id="Phobius"/>
    </source>
</evidence>
<dbReference type="GO" id="GO:0016020">
    <property type="term" value="C:membrane"/>
    <property type="evidence" value="ECO:0007669"/>
    <property type="project" value="UniProtKB-SubCell"/>
</dbReference>
<feature type="transmembrane region" description="Helical" evidence="12">
    <location>
        <begin position="196"/>
        <end position="222"/>
    </location>
</feature>
<evidence type="ECO:0000256" key="8">
    <source>
        <dbReference type="ARBA" id="ARBA00038269"/>
    </source>
</evidence>